<gene>
    <name evidence="1" type="ORF">FUA23_20905</name>
</gene>
<proteinExistence type="predicted"/>
<accession>A0A5C7FCG3</accession>
<dbReference type="Proteomes" id="UP000321907">
    <property type="component" value="Unassembled WGS sequence"/>
</dbReference>
<dbReference type="OrthoDB" id="1493451at2"/>
<dbReference type="EMBL" id="VOXD01000050">
    <property type="protein sequence ID" value="TXF85027.1"/>
    <property type="molecule type" value="Genomic_DNA"/>
</dbReference>
<sequence length="187" mass="20855">MRERGIVVRVFSVRGLVLRTTLRGNLLLGLLVLAISPLLAQPKQEISPFLKPQNTVQTVEMNGKAYRLPDFSIAPAFAGGSSAEFITRTPFGFLALRETNEGFALDLRRYRDVFRAAELFRSAPNPLLVTEGLGRTANGPVFDFTKSAPHLAFFCRLEINENAGGTIPAKFRLGGVRHWQDDLRRRD</sequence>
<organism evidence="1 2">
    <name type="scientific">Neolewinella aurantiaca</name>
    <dbReference type="NCBI Taxonomy" id="2602767"/>
    <lineage>
        <taxon>Bacteria</taxon>
        <taxon>Pseudomonadati</taxon>
        <taxon>Bacteroidota</taxon>
        <taxon>Saprospiria</taxon>
        <taxon>Saprospirales</taxon>
        <taxon>Lewinellaceae</taxon>
        <taxon>Neolewinella</taxon>
    </lineage>
</organism>
<protein>
    <submittedName>
        <fullName evidence="1">Uncharacterized protein</fullName>
    </submittedName>
</protein>
<reference evidence="1 2" key="1">
    <citation type="submission" date="2019-08" db="EMBL/GenBank/DDBJ databases">
        <title>Lewinella sp. strain SSH13 Genome sequencing and assembly.</title>
        <authorList>
            <person name="Kim I."/>
        </authorList>
    </citation>
    <scope>NUCLEOTIDE SEQUENCE [LARGE SCALE GENOMIC DNA]</scope>
    <source>
        <strain evidence="1 2">SSH13</strain>
    </source>
</reference>
<comment type="caution">
    <text evidence="1">The sequence shown here is derived from an EMBL/GenBank/DDBJ whole genome shotgun (WGS) entry which is preliminary data.</text>
</comment>
<keyword evidence="2" id="KW-1185">Reference proteome</keyword>
<evidence type="ECO:0000313" key="2">
    <source>
        <dbReference type="Proteomes" id="UP000321907"/>
    </source>
</evidence>
<evidence type="ECO:0000313" key="1">
    <source>
        <dbReference type="EMBL" id="TXF85027.1"/>
    </source>
</evidence>
<name>A0A5C7FCG3_9BACT</name>
<dbReference type="AlphaFoldDB" id="A0A5C7FCG3"/>
<dbReference type="RefSeq" id="WP_147932728.1">
    <property type="nucleotide sequence ID" value="NZ_VOXD01000050.1"/>
</dbReference>